<dbReference type="InterPro" id="IPR019015">
    <property type="entry name" value="HIRA_B_motif"/>
</dbReference>
<dbReference type="GO" id="GO:0006351">
    <property type="term" value="P:DNA-templated transcription"/>
    <property type="evidence" value="ECO:0007669"/>
    <property type="project" value="InterPro"/>
</dbReference>
<dbReference type="EMBL" id="VSRR010005985">
    <property type="protein sequence ID" value="MPC43772.1"/>
    <property type="molecule type" value="Genomic_DNA"/>
</dbReference>
<sequence>MAVSKDGTLAFISFSTDEIGCPLSEDETNNLHMKLYGKSAQTNASSVNPTIIENPELLRLREEEKTRAKTAASSEQIPRPAPPTPQRAPINKQIETRTADGKRRITPMFIPPIEGSESSEKQSESQVPTSACIGMKRKHEEMPQACLAVKRKRGRPPLYDRSAAPPPPRPPSPLAAPPPTSTQVVKTTQHVEVVSVLPEASLSKSARIQIPGETSVDIPPPLLVVENDYRAGSSHSGGTPSLHRVSKMQVNVVSWVTFLTSRVTTAAATVTTAAFTCHDKSLHILDIKTGEMILPPLKLQGRSSQLFVHENTIIVLTTDATLTIWDLENKKRILSESIRHLGEAFTRCPKLETWLLLGECASVRRVVQPEYTMLPPCHPADATAKPLTSLLHQTAAYSGSSRVSRPVISDDARLSLTEVFINRMLTSAQYLKSSHDYKYWMKRKIQFFIKEGLEKKLRVIFDDLLGPNVSSSTLDQAECRSNLPKILDCDKKSLLEEFLREILLAKNSLQLQRLYAEYKEQLDANAVDMI</sequence>
<evidence type="ECO:0000256" key="1">
    <source>
        <dbReference type="SAM" id="MobiDB-lite"/>
    </source>
</evidence>
<accession>A0A5B7FBD9</accession>
<feature type="compositionally biased region" description="Basic and acidic residues" evidence="1">
    <location>
        <begin position="94"/>
        <end position="103"/>
    </location>
</feature>
<organism evidence="2 3">
    <name type="scientific">Portunus trituberculatus</name>
    <name type="common">Swimming crab</name>
    <name type="synonym">Neptunus trituberculatus</name>
    <dbReference type="NCBI Taxonomy" id="210409"/>
    <lineage>
        <taxon>Eukaryota</taxon>
        <taxon>Metazoa</taxon>
        <taxon>Ecdysozoa</taxon>
        <taxon>Arthropoda</taxon>
        <taxon>Crustacea</taxon>
        <taxon>Multicrustacea</taxon>
        <taxon>Malacostraca</taxon>
        <taxon>Eumalacostraca</taxon>
        <taxon>Eucarida</taxon>
        <taxon>Decapoda</taxon>
        <taxon>Pleocyemata</taxon>
        <taxon>Brachyura</taxon>
        <taxon>Eubrachyura</taxon>
        <taxon>Portunoidea</taxon>
        <taxon>Portunidae</taxon>
        <taxon>Portuninae</taxon>
        <taxon>Portunus</taxon>
    </lineage>
</organism>
<dbReference type="InterPro" id="IPR015943">
    <property type="entry name" value="WD40/YVTN_repeat-like_dom_sf"/>
</dbReference>
<dbReference type="InterPro" id="IPR036322">
    <property type="entry name" value="WD40_repeat_dom_sf"/>
</dbReference>
<dbReference type="PANTHER" id="PTHR13831">
    <property type="entry name" value="MEMBER OF THE HIR1 FAMILY OF WD-REPEAT PROTEINS"/>
    <property type="match status" value="1"/>
</dbReference>
<comment type="caution">
    <text evidence="2">The sequence shown here is derived from an EMBL/GenBank/DDBJ whole genome shotgun (WGS) entry which is preliminary data.</text>
</comment>
<dbReference type="GO" id="GO:0000417">
    <property type="term" value="C:HIR complex"/>
    <property type="evidence" value="ECO:0007669"/>
    <property type="project" value="TreeGrafter"/>
</dbReference>
<dbReference type="OrthoDB" id="1741719at2759"/>
<dbReference type="Gene3D" id="2.130.10.10">
    <property type="entry name" value="YVTN repeat-like/Quinoprotein amine dehydrogenase"/>
    <property type="match status" value="1"/>
</dbReference>
<dbReference type="Proteomes" id="UP000324222">
    <property type="component" value="Unassembled WGS sequence"/>
</dbReference>
<dbReference type="GO" id="GO:0006338">
    <property type="term" value="P:chromatin remodeling"/>
    <property type="evidence" value="ECO:0007669"/>
    <property type="project" value="TreeGrafter"/>
</dbReference>
<dbReference type="AlphaFoldDB" id="A0A5B7FBD9"/>
<feature type="region of interest" description="Disordered" evidence="1">
    <location>
        <begin position="64"/>
        <end position="185"/>
    </location>
</feature>
<protein>
    <submittedName>
        <fullName evidence="2">Protein HIRA</fullName>
    </submittedName>
</protein>
<dbReference type="GO" id="GO:0005634">
    <property type="term" value="C:nucleus"/>
    <property type="evidence" value="ECO:0007669"/>
    <property type="project" value="InterPro"/>
</dbReference>
<gene>
    <name evidence="2" type="primary">hira</name>
    <name evidence="2" type="ORF">E2C01_037424</name>
</gene>
<keyword evidence="3" id="KW-1185">Reference proteome</keyword>
<proteinExistence type="predicted"/>
<evidence type="ECO:0000313" key="2">
    <source>
        <dbReference type="EMBL" id="MPC43772.1"/>
    </source>
</evidence>
<reference evidence="2 3" key="1">
    <citation type="submission" date="2019-05" db="EMBL/GenBank/DDBJ databases">
        <title>Another draft genome of Portunus trituberculatus and its Hox gene families provides insights of decapod evolution.</title>
        <authorList>
            <person name="Jeong J.-H."/>
            <person name="Song I."/>
            <person name="Kim S."/>
            <person name="Choi T."/>
            <person name="Kim D."/>
            <person name="Ryu S."/>
            <person name="Kim W."/>
        </authorList>
    </citation>
    <scope>NUCLEOTIDE SEQUENCE [LARGE SCALE GENOMIC DNA]</scope>
    <source>
        <tissue evidence="2">Muscle</tissue>
    </source>
</reference>
<dbReference type="InterPro" id="IPR031120">
    <property type="entry name" value="HIR1-like"/>
</dbReference>
<dbReference type="GO" id="GO:0031491">
    <property type="term" value="F:nucleosome binding"/>
    <property type="evidence" value="ECO:0007669"/>
    <property type="project" value="TreeGrafter"/>
</dbReference>
<dbReference type="SUPFAM" id="SSF50978">
    <property type="entry name" value="WD40 repeat-like"/>
    <property type="match status" value="1"/>
</dbReference>
<dbReference type="Pfam" id="PF09453">
    <property type="entry name" value="HIRA_B"/>
    <property type="match status" value="1"/>
</dbReference>
<name>A0A5B7FBD9_PORTR</name>
<dbReference type="PANTHER" id="PTHR13831:SF0">
    <property type="entry name" value="PROTEIN HIRA"/>
    <property type="match status" value="1"/>
</dbReference>
<evidence type="ECO:0000313" key="3">
    <source>
        <dbReference type="Proteomes" id="UP000324222"/>
    </source>
</evidence>
<feature type="compositionally biased region" description="Pro residues" evidence="1">
    <location>
        <begin position="164"/>
        <end position="180"/>
    </location>
</feature>
<dbReference type="GO" id="GO:0000785">
    <property type="term" value="C:chromatin"/>
    <property type="evidence" value="ECO:0007669"/>
    <property type="project" value="TreeGrafter"/>
</dbReference>